<dbReference type="RefSeq" id="WP_056944771.1">
    <property type="nucleotide sequence ID" value="NZ_AZDT01000062.1"/>
</dbReference>
<dbReference type="Proteomes" id="UP000051162">
    <property type="component" value="Unassembled WGS sequence"/>
</dbReference>
<dbReference type="EMBL" id="AZDT01000062">
    <property type="protein sequence ID" value="KRK73441.1"/>
    <property type="molecule type" value="Genomic_DNA"/>
</dbReference>
<dbReference type="GeneID" id="84782346"/>
<dbReference type="PATRIC" id="fig|1423773.3.peg.714"/>
<feature type="transmembrane region" description="Helical" evidence="1">
    <location>
        <begin position="192"/>
        <end position="213"/>
    </location>
</feature>
<evidence type="ECO:0000313" key="2">
    <source>
        <dbReference type="EMBL" id="KRK73441.1"/>
    </source>
</evidence>
<feature type="transmembrane region" description="Helical" evidence="1">
    <location>
        <begin position="156"/>
        <end position="180"/>
    </location>
</feature>
<dbReference type="AlphaFoldDB" id="A0A0R1JYH7"/>
<organism evidence="2 3">
    <name type="scientific">Levilactobacillus namurensis DSM 19117</name>
    <dbReference type="NCBI Taxonomy" id="1423773"/>
    <lineage>
        <taxon>Bacteria</taxon>
        <taxon>Bacillati</taxon>
        <taxon>Bacillota</taxon>
        <taxon>Bacilli</taxon>
        <taxon>Lactobacillales</taxon>
        <taxon>Lactobacillaceae</taxon>
        <taxon>Levilactobacillus</taxon>
    </lineage>
</organism>
<keyword evidence="1" id="KW-1133">Transmembrane helix</keyword>
<proteinExistence type="predicted"/>
<keyword evidence="1" id="KW-0472">Membrane</keyword>
<name>A0A0R1JYH7_9LACO</name>
<dbReference type="STRING" id="1423773.FD30_GL000699"/>
<reference evidence="2 3" key="1">
    <citation type="journal article" date="2015" name="Genome Announc.">
        <title>Expanding the biotechnology potential of lactobacilli through comparative genomics of 213 strains and associated genera.</title>
        <authorList>
            <person name="Sun Z."/>
            <person name="Harris H.M."/>
            <person name="McCann A."/>
            <person name="Guo C."/>
            <person name="Argimon S."/>
            <person name="Zhang W."/>
            <person name="Yang X."/>
            <person name="Jeffery I.B."/>
            <person name="Cooney J.C."/>
            <person name="Kagawa T.F."/>
            <person name="Liu W."/>
            <person name="Song Y."/>
            <person name="Salvetti E."/>
            <person name="Wrobel A."/>
            <person name="Rasinkangas P."/>
            <person name="Parkhill J."/>
            <person name="Rea M.C."/>
            <person name="O'Sullivan O."/>
            <person name="Ritari J."/>
            <person name="Douillard F.P."/>
            <person name="Paul Ross R."/>
            <person name="Yang R."/>
            <person name="Briner A.E."/>
            <person name="Felis G.E."/>
            <person name="de Vos W.M."/>
            <person name="Barrangou R."/>
            <person name="Klaenhammer T.R."/>
            <person name="Caufield P.W."/>
            <person name="Cui Y."/>
            <person name="Zhang H."/>
            <person name="O'Toole P.W."/>
        </authorList>
    </citation>
    <scope>NUCLEOTIDE SEQUENCE [LARGE SCALE GENOMIC DNA]</scope>
    <source>
        <strain evidence="2 3">DSM 19117</strain>
    </source>
</reference>
<keyword evidence="3" id="KW-1185">Reference proteome</keyword>
<evidence type="ECO:0000256" key="1">
    <source>
        <dbReference type="SAM" id="Phobius"/>
    </source>
</evidence>
<feature type="transmembrane region" description="Helical" evidence="1">
    <location>
        <begin position="94"/>
        <end position="111"/>
    </location>
</feature>
<keyword evidence="1" id="KW-0812">Transmembrane</keyword>
<evidence type="ECO:0000313" key="3">
    <source>
        <dbReference type="Proteomes" id="UP000051162"/>
    </source>
</evidence>
<comment type="caution">
    <text evidence="2">The sequence shown here is derived from an EMBL/GenBank/DDBJ whole genome shotgun (WGS) entry which is preliminary data.</text>
</comment>
<gene>
    <name evidence="2" type="ORF">FD30_GL000699</name>
</gene>
<dbReference type="SUPFAM" id="SSF158560">
    <property type="entry name" value="BH3980-like"/>
    <property type="match status" value="1"/>
</dbReference>
<sequence length="221" mass="24957">MTKTQATLDEINRLTEQLAPADQAYFTDLQLYLSTAGLFYDEAQLNDQLLNMLLDLREANQHGQSARAFFGNDPQTMGNHLIQQFPQPKLRDQLGLFSLLLGISWVFQILSSPQTAGGLSLNLVAFILVPILEICAIILIIRILHTSIYPNNHHQWWPYLLTGLIVTITISLIVILNSWVTVGWTFLIPDPWHTILLAAMAIGATVYLLGALLHRWRHHQA</sequence>
<feature type="transmembrane region" description="Helical" evidence="1">
    <location>
        <begin position="123"/>
        <end position="144"/>
    </location>
</feature>
<dbReference type="OrthoDB" id="1655249at2"/>
<accession>A0A0R1JYH7</accession>
<protein>
    <submittedName>
        <fullName evidence="2">Uncharacterized protein</fullName>
    </submittedName>
</protein>